<sequence length="152" mass="16469">MSRAFVKEQESVEELPERLISEHANLVTPAGLKHIEAEVARYDAAHAAAQAEGDREAMAATARELRYWSTRLGTAELVRVPADGDHVHFGSTVTIEREDGRRQTYRIVGEDEADPAKGSVSFVSPLARSLVGKAVGDTVKVAGTDAEITEIE</sequence>
<comment type="caution">
    <text evidence="2">The sequence shown here is derived from an EMBL/GenBank/DDBJ whole genome shotgun (WGS) entry which is preliminary data.</text>
</comment>
<dbReference type="InterPro" id="IPR001437">
    <property type="entry name" value="Tscrpt_elong_fac_GreA/B_C"/>
</dbReference>
<keyword evidence="2" id="KW-0648">Protein biosynthesis</keyword>
<dbReference type="InterPro" id="IPR036953">
    <property type="entry name" value="GreA/GreB_C_sf"/>
</dbReference>
<dbReference type="GO" id="GO:0006354">
    <property type="term" value="P:DNA-templated transcription elongation"/>
    <property type="evidence" value="ECO:0007669"/>
    <property type="project" value="TreeGrafter"/>
</dbReference>
<dbReference type="InterPro" id="IPR018151">
    <property type="entry name" value="TF_GreA/GreB_CS"/>
</dbReference>
<dbReference type="NCBIfam" id="NF004973">
    <property type="entry name" value="PRK06342.1"/>
    <property type="match status" value="1"/>
</dbReference>
<name>A0A6I3KKA1_9HYPH</name>
<dbReference type="GO" id="GO:0003677">
    <property type="term" value="F:DNA binding"/>
    <property type="evidence" value="ECO:0007669"/>
    <property type="project" value="InterPro"/>
</dbReference>
<dbReference type="PANTHER" id="PTHR30437:SF6">
    <property type="entry name" value="TRANSCRIPTION ELONGATION FACTOR GREB"/>
    <property type="match status" value="1"/>
</dbReference>
<dbReference type="PROSITE" id="PS00830">
    <property type="entry name" value="GREAB_2"/>
    <property type="match status" value="1"/>
</dbReference>
<evidence type="ECO:0000313" key="3">
    <source>
        <dbReference type="Proteomes" id="UP000440694"/>
    </source>
</evidence>
<dbReference type="Gene3D" id="3.10.50.30">
    <property type="entry name" value="Transcription elongation factor, GreA/GreB, C-terminal domain"/>
    <property type="match status" value="1"/>
</dbReference>
<keyword evidence="2" id="KW-0251">Elongation factor</keyword>
<evidence type="ECO:0000313" key="2">
    <source>
        <dbReference type="EMBL" id="MTD93171.1"/>
    </source>
</evidence>
<dbReference type="EMBL" id="WMBQ01000001">
    <property type="protein sequence ID" value="MTD93171.1"/>
    <property type="molecule type" value="Genomic_DNA"/>
</dbReference>
<dbReference type="AlphaFoldDB" id="A0A6I3KKA1"/>
<dbReference type="GO" id="GO:0003746">
    <property type="term" value="F:translation elongation factor activity"/>
    <property type="evidence" value="ECO:0007669"/>
    <property type="project" value="UniProtKB-KW"/>
</dbReference>
<dbReference type="FunFam" id="3.10.50.30:FF:000001">
    <property type="entry name" value="Transcription elongation factor GreA"/>
    <property type="match status" value="1"/>
</dbReference>
<dbReference type="SUPFAM" id="SSF54534">
    <property type="entry name" value="FKBP-like"/>
    <property type="match status" value="1"/>
</dbReference>
<dbReference type="Pfam" id="PF01272">
    <property type="entry name" value="GreA_GreB"/>
    <property type="match status" value="1"/>
</dbReference>
<protein>
    <submittedName>
        <fullName evidence="2">Transcription elongation factor GreA</fullName>
    </submittedName>
</protein>
<proteinExistence type="predicted"/>
<keyword evidence="3" id="KW-1185">Reference proteome</keyword>
<gene>
    <name evidence="2" type="primary">greA</name>
    <name evidence="2" type="ORF">GIW81_02345</name>
</gene>
<dbReference type="GO" id="GO:0070063">
    <property type="term" value="F:RNA polymerase binding"/>
    <property type="evidence" value="ECO:0007669"/>
    <property type="project" value="InterPro"/>
</dbReference>
<organism evidence="2 3">
    <name type="scientific">Hyphomicrobium album</name>
    <dbReference type="NCBI Taxonomy" id="2665159"/>
    <lineage>
        <taxon>Bacteria</taxon>
        <taxon>Pseudomonadati</taxon>
        <taxon>Pseudomonadota</taxon>
        <taxon>Alphaproteobacteria</taxon>
        <taxon>Hyphomicrobiales</taxon>
        <taxon>Hyphomicrobiaceae</taxon>
        <taxon>Hyphomicrobium</taxon>
    </lineage>
</organism>
<accession>A0A6I3KKA1</accession>
<dbReference type="Proteomes" id="UP000440694">
    <property type="component" value="Unassembled WGS sequence"/>
</dbReference>
<dbReference type="RefSeq" id="WP_154737734.1">
    <property type="nucleotide sequence ID" value="NZ_WMBQ01000001.1"/>
</dbReference>
<evidence type="ECO:0000259" key="1">
    <source>
        <dbReference type="Pfam" id="PF01272"/>
    </source>
</evidence>
<dbReference type="InterPro" id="IPR023459">
    <property type="entry name" value="Tscrpt_elong_fac_GreA/B_fam"/>
</dbReference>
<dbReference type="PANTHER" id="PTHR30437">
    <property type="entry name" value="TRANSCRIPTION ELONGATION FACTOR GREA"/>
    <property type="match status" value="1"/>
</dbReference>
<reference evidence="2 3" key="1">
    <citation type="submission" date="2019-11" db="EMBL/GenBank/DDBJ databases">
        <title>Identification of a novel strain.</title>
        <authorList>
            <person name="Xu Q."/>
            <person name="Wang G."/>
        </authorList>
    </citation>
    <scope>NUCLEOTIDE SEQUENCE [LARGE SCALE GENOMIC DNA]</scope>
    <source>
        <strain evidence="3">xq</strain>
    </source>
</reference>
<feature type="domain" description="Transcription elongation factor GreA/GreB C-terminal" evidence="1">
    <location>
        <begin position="84"/>
        <end position="147"/>
    </location>
</feature>
<dbReference type="PIRSF" id="PIRSF006092">
    <property type="entry name" value="GreA_GreB"/>
    <property type="match status" value="1"/>
</dbReference>
<dbReference type="GO" id="GO:0032784">
    <property type="term" value="P:regulation of DNA-templated transcription elongation"/>
    <property type="evidence" value="ECO:0007669"/>
    <property type="project" value="InterPro"/>
</dbReference>